<evidence type="ECO:0000259" key="1">
    <source>
        <dbReference type="SMART" id="SM01321"/>
    </source>
</evidence>
<evidence type="ECO:0000313" key="2">
    <source>
        <dbReference type="EMBL" id="MFD1484534.1"/>
    </source>
</evidence>
<gene>
    <name evidence="2" type="primary">tnpA</name>
    <name evidence="2" type="ORF">ACFQ5J_04715</name>
</gene>
<dbReference type="Pfam" id="PF01797">
    <property type="entry name" value="Y1_Tnp"/>
    <property type="match status" value="1"/>
</dbReference>
<accession>A0ABW4E6U3</accession>
<name>A0ABW4E6U3_9LACO</name>
<protein>
    <submittedName>
        <fullName evidence="2">IS200/IS605 family transposase</fullName>
    </submittedName>
</protein>
<dbReference type="SUPFAM" id="SSF143422">
    <property type="entry name" value="Transposase IS200-like"/>
    <property type="match status" value="1"/>
</dbReference>
<dbReference type="InterPro" id="IPR036515">
    <property type="entry name" value="Transposase_17_sf"/>
</dbReference>
<dbReference type="EMBL" id="JBHTON010000011">
    <property type="protein sequence ID" value="MFD1484534.1"/>
    <property type="molecule type" value="Genomic_DNA"/>
</dbReference>
<dbReference type="PANTHER" id="PTHR33360">
    <property type="entry name" value="TRANSPOSASE FOR INSERTION SEQUENCE ELEMENT IS200"/>
    <property type="match status" value="1"/>
</dbReference>
<dbReference type="PANTHER" id="PTHR33360:SF2">
    <property type="entry name" value="TRANSPOSASE FOR INSERTION SEQUENCE ELEMENT IS200"/>
    <property type="match status" value="1"/>
</dbReference>
<evidence type="ECO:0000313" key="3">
    <source>
        <dbReference type="Proteomes" id="UP001597252"/>
    </source>
</evidence>
<dbReference type="InterPro" id="IPR002686">
    <property type="entry name" value="Transposase_17"/>
</dbReference>
<keyword evidence="3" id="KW-1185">Reference proteome</keyword>
<dbReference type="SMART" id="SM01321">
    <property type="entry name" value="Y1_Tnp"/>
    <property type="match status" value="1"/>
</dbReference>
<dbReference type="RefSeq" id="WP_379896141.1">
    <property type="nucleotide sequence ID" value="NZ_JBHTON010000011.1"/>
</dbReference>
<dbReference type="NCBIfam" id="NF033573">
    <property type="entry name" value="transpos_IS200"/>
    <property type="match status" value="1"/>
</dbReference>
<feature type="domain" description="Transposase IS200-like" evidence="1">
    <location>
        <begin position="13"/>
        <end position="133"/>
    </location>
</feature>
<organism evidence="2 3">
    <name type="scientific">Lacticaseibacillus baoqingensis</name>
    <dbReference type="NCBI Taxonomy" id="2486013"/>
    <lineage>
        <taxon>Bacteria</taxon>
        <taxon>Bacillati</taxon>
        <taxon>Bacillota</taxon>
        <taxon>Bacilli</taxon>
        <taxon>Lactobacillales</taxon>
        <taxon>Lactobacillaceae</taxon>
        <taxon>Lacticaseibacillus</taxon>
    </lineage>
</organism>
<proteinExistence type="predicted"/>
<sequence length="150" mass="17372">MVKNNAIYERGYVYDFHYHLVWVTKYRRKVFTTPQLVAEMCEILTAAANDNEITVEQIEVMPDHIHLLLSFKPKYAPANVVKILKGASARTWFVAHPETKQLLWDGHLWSPSYYMGTLGDMSKETVANYIQTQRTERGKAGRPNKNANQR</sequence>
<comment type="caution">
    <text evidence="2">The sequence shown here is derived from an EMBL/GenBank/DDBJ whole genome shotgun (WGS) entry which is preliminary data.</text>
</comment>
<dbReference type="Gene3D" id="3.30.70.1290">
    <property type="entry name" value="Transposase IS200-like"/>
    <property type="match status" value="1"/>
</dbReference>
<dbReference type="Proteomes" id="UP001597252">
    <property type="component" value="Unassembled WGS sequence"/>
</dbReference>
<reference evidence="3" key="1">
    <citation type="journal article" date="2019" name="Int. J. Syst. Evol. Microbiol.">
        <title>The Global Catalogue of Microorganisms (GCM) 10K type strain sequencing project: providing services to taxonomists for standard genome sequencing and annotation.</title>
        <authorList>
            <consortium name="The Broad Institute Genomics Platform"/>
            <consortium name="The Broad Institute Genome Sequencing Center for Infectious Disease"/>
            <person name="Wu L."/>
            <person name="Ma J."/>
        </authorList>
    </citation>
    <scope>NUCLEOTIDE SEQUENCE [LARGE SCALE GENOMIC DNA]</scope>
    <source>
        <strain evidence="3">CCM 8903</strain>
    </source>
</reference>